<evidence type="ECO:0000256" key="3">
    <source>
        <dbReference type="RuleBase" id="RU003818"/>
    </source>
</evidence>
<dbReference type="GO" id="GO:0045766">
    <property type="term" value="P:positive regulation of angiogenesis"/>
    <property type="evidence" value="ECO:0007669"/>
    <property type="project" value="TreeGrafter"/>
</dbReference>
<reference evidence="6 7" key="1">
    <citation type="journal article" date="2010" name="PLoS Biol.">
        <title>Multi-platform next-generation sequencing of the domestic turkey (Meleagris gallopavo): genome assembly and analysis.</title>
        <authorList>
            <person name="Dalloul R.A."/>
            <person name="Long J.A."/>
            <person name="Zimin A.V."/>
            <person name="Aslam L."/>
            <person name="Beal K."/>
            <person name="Blomberg L.A."/>
            <person name="Bouffard P."/>
            <person name="Burt D.W."/>
            <person name="Crasta O."/>
            <person name="Crooijmans R.P."/>
            <person name="Cooper K."/>
            <person name="Coulombe R.A."/>
            <person name="De S."/>
            <person name="Delany M.E."/>
            <person name="Dodgson J.B."/>
            <person name="Dong J.J."/>
            <person name="Evans C."/>
            <person name="Frederickson K.M."/>
            <person name="Flicek P."/>
            <person name="Florea L."/>
            <person name="Folkerts O."/>
            <person name="Groenen M.A."/>
            <person name="Harkins T.T."/>
            <person name="Herrero J."/>
            <person name="Hoffmann S."/>
            <person name="Megens H.J."/>
            <person name="Jiang A."/>
            <person name="de Jong P."/>
            <person name="Kaiser P."/>
            <person name="Kim H."/>
            <person name="Kim K.W."/>
            <person name="Kim S."/>
            <person name="Langenberger D."/>
            <person name="Lee M.K."/>
            <person name="Lee T."/>
            <person name="Mane S."/>
            <person name="Marcais G."/>
            <person name="Marz M."/>
            <person name="McElroy A.P."/>
            <person name="Modise T."/>
            <person name="Nefedov M."/>
            <person name="Notredame C."/>
            <person name="Paton I.R."/>
            <person name="Payne W.S."/>
            <person name="Pertea G."/>
            <person name="Prickett D."/>
            <person name="Puiu D."/>
            <person name="Qioa D."/>
            <person name="Raineri E."/>
            <person name="Ruffier M."/>
            <person name="Salzberg S.L."/>
            <person name="Schatz M.C."/>
            <person name="Scheuring C."/>
            <person name="Schmidt C.J."/>
            <person name="Schroeder S."/>
            <person name="Searle S.M."/>
            <person name="Smith E.J."/>
            <person name="Smith J."/>
            <person name="Sonstegard T.S."/>
            <person name="Stadler P.F."/>
            <person name="Tafer H."/>
            <person name="Tu Z.J."/>
            <person name="Van Tassell C.P."/>
            <person name="Vilella A.J."/>
            <person name="Williams K.P."/>
            <person name="Yorke J.A."/>
            <person name="Zhang L."/>
            <person name="Zhang H.B."/>
            <person name="Zhang X."/>
            <person name="Zhang Y."/>
            <person name="Reed K.M."/>
        </authorList>
    </citation>
    <scope>NUCLEOTIDE SEQUENCE [LARGE SCALE GENOMIC DNA]</scope>
</reference>
<dbReference type="GO" id="GO:0005615">
    <property type="term" value="C:extracellular space"/>
    <property type="evidence" value="ECO:0007669"/>
    <property type="project" value="TreeGrafter"/>
</dbReference>
<dbReference type="GeneTree" id="ENSGT00940000160164"/>
<dbReference type="GO" id="GO:0008083">
    <property type="term" value="F:growth factor activity"/>
    <property type="evidence" value="ECO:0007669"/>
    <property type="project" value="UniProtKB-KW"/>
</dbReference>
<sequence>AVPLLPVGRQRGHLGGGAGRRGQSPAATGGCARSIWNRSFCRPREQLVDIITEFPNEVEYIFRPSCVSLQRCGGCCGDEGLRCVPVQTGTVTVQVSTAPWGRGWRWAPGRLCARGLPSRCRGPAQVPSRGVPTPVLCAPPGGRVRPLVAQTSFSASLPSPQSAVHKELLPPTFCVPVGLGFPCGLRFCQGDGREVPAVWQLPCARRRAQRCWQQTWDGMDTRGPGCFMVSRAARVLALHCR</sequence>
<comment type="similarity">
    <text evidence="3">Belongs to the PDGF/VEGF growth factor family.</text>
</comment>
<protein>
    <recommendedName>
        <fullName evidence="5">Platelet-derived growth factor (PDGF) family profile domain-containing protein</fullName>
    </recommendedName>
</protein>
<keyword evidence="7" id="KW-1185">Reference proteome</keyword>
<dbReference type="GO" id="GO:0042056">
    <property type="term" value="F:chemoattractant activity"/>
    <property type="evidence" value="ECO:0007669"/>
    <property type="project" value="TreeGrafter"/>
</dbReference>
<proteinExistence type="inferred from homology"/>
<evidence type="ECO:0000256" key="2">
    <source>
        <dbReference type="ARBA" id="ARBA00023157"/>
    </source>
</evidence>
<dbReference type="InterPro" id="IPR029034">
    <property type="entry name" value="Cystine-knot_cytokine"/>
</dbReference>
<dbReference type="PANTHER" id="PTHR12025:SF9">
    <property type="entry name" value="PLACENTA GROWTH FACTOR"/>
    <property type="match status" value="1"/>
</dbReference>
<evidence type="ECO:0000259" key="5">
    <source>
        <dbReference type="PROSITE" id="PS50278"/>
    </source>
</evidence>
<dbReference type="SMART" id="SM00141">
    <property type="entry name" value="PDGF"/>
    <property type="match status" value="1"/>
</dbReference>
<dbReference type="InterPro" id="IPR000072">
    <property type="entry name" value="PDGF/VEGF_dom"/>
</dbReference>
<dbReference type="InterPro" id="IPR023581">
    <property type="entry name" value="PD_growth_factor_CS"/>
</dbReference>
<evidence type="ECO:0000256" key="4">
    <source>
        <dbReference type="SAM" id="MobiDB-lite"/>
    </source>
</evidence>
<name>A0A803YNJ5_MELGA</name>
<organism evidence="6 7">
    <name type="scientific">Meleagris gallopavo</name>
    <name type="common">Wild turkey</name>
    <dbReference type="NCBI Taxonomy" id="9103"/>
    <lineage>
        <taxon>Eukaryota</taxon>
        <taxon>Metazoa</taxon>
        <taxon>Chordata</taxon>
        <taxon>Craniata</taxon>
        <taxon>Vertebrata</taxon>
        <taxon>Euteleostomi</taxon>
        <taxon>Archelosauria</taxon>
        <taxon>Archosauria</taxon>
        <taxon>Dinosauria</taxon>
        <taxon>Saurischia</taxon>
        <taxon>Theropoda</taxon>
        <taxon>Coelurosauria</taxon>
        <taxon>Aves</taxon>
        <taxon>Neognathae</taxon>
        <taxon>Galloanserae</taxon>
        <taxon>Galliformes</taxon>
        <taxon>Phasianidae</taxon>
        <taxon>Meleagridinae</taxon>
        <taxon>Meleagris</taxon>
    </lineage>
</organism>
<evidence type="ECO:0000313" key="7">
    <source>
        <dbReference type="Proteomes" id="UP000001645"/>
    </source>
</evidence>
<dbReference type="GO" id="GO:0001938">
    <property type="term" value="P:positive regulation of endothelial cell proliferation"/>
    <property type="evidence" value="ECO:0007669"/>
    <property type="project" value="TreeGrafter"/>
</dbReference>
<feature type="region of interest" description="Disordered" evidence="4">
    <location>
        <begin position="1"/>
        <end position="27"/>
    </location>
</feature>
<reference evidence="6" key="2">
    <citation type="submission" date="2025-08" db="UniProtKB">
        <authorList>
            <consortium name="Ensembl"/>
        </authorList>
    </citation>
    <scope>IDENTIFICATION</scope>
</reference>
<dbReference type="SUPFAM" id="SSF57501">
    <property type="entry name" value="Cystine-knot cytokines"/>
    <property type="match status" value="1"/>
</dbReference>
<evidence type="ECO:0000313" key="6">
    <source>
        <dbReference type="Ensembl" id="ENSMGAP00000033343.1"/>
    </source>
</evidence>
<dbReference type="GO" id="GO:0038084">
    <property type="term" value="P:vascular endothelial growth factor signaling pathway"/>
    <property type="evidence" value="ECO:0007669"/>
    <property type="project" value="TreeGrafter"/>
</dbReference>
<dbReference type="Ensembl" id="ENSMGAT00000031947.1">
    <property type="protein sequence ID" value="ENSMGAP00000033343.1"/>
    <property type="gene ID" value="ENSMGAG00000021471.1"/>
</dbReference>
<dbReference type="PROSITE" id="PS00249">
    <property type="entry name" value="PDGF_1"/>
    <property type="match status" value="1"/>
</dbReference>
<accession>A0A803YNJ5</accession>
<dbReference type="PANTHER" id="PTHR12025">
    <property type="entry name" value="VASCULAR ENDOTHELIAL GROWTH FACTOR"/>
    <property type="match status" value="1"/>
</dbReference>
<dbReference type="PROSITE" id="PS50278">
    <property type="entry name" value="PDGF_2"/>
    <property type="match status" value="1"/>
</dbReference>
<dbReference type="AlphaFoldDB" id="A0A803YNJ5"/>
<dbReference type="Pfam" id="PF00341">
    <property type="entry name" value="PDGF"/>
    <property type="match status" value="1"/>
</dbReference>
<evidence type="ECO:0000256" key="1">
    <source>
        <dbReference type="ARBA" id="ARBA00023030"/>
    </source>
</evidence>
<dbReference type="GO" id="GO:0016020">
    <property type="term" value="C:membrane"/>
    <property type="evidence" value="ECO:0007669"/>
    <property type="project" value="InterPro"/>
</dbReference>
<dbReference type="Gene3D" id="2.10.90.10">
    <property type="entry name" value="Cystine-knot cytokines"/>
    <property type="match status" value="1"/>
</dbReference>
<keyword evidence="1 3" id="KW-0339">Growth factor</keyword>
<dbReference type="GO" id="GO:0002040">
    <property type="term" value="P:sprouting angiogenesis"/>
    <property type="evidence" value="ECO:0007669"/>
    <property type="project" value="TreeGrafter"/>
</dbReference>
<reference evidence="6" key="3">
    <citation type="submission" date="2025-09" db="UniProtKB">
        <authorList>
            <consortium name="Ensembl"/>
        </authorList>
    </citation>
    <scope>IDENTIFICATION</scope>
</reference>
<dbReference type="GO" id="GO:0001666">
    <property type="term" value="P:response to hypoxia"/>
    <property type="evidence" value="ECO:0007669"/>
    <property type="project" value="TreeGrafter"/>
</dbReference>
<keyword evidence="2" id="KW-1015">Disulfide bond</keyword>
<dbReference type="GO" id="GO:0060754">
    <property type="term" value="P:positive regulation of mast cell chemotaxis"/>
    <property type="evidence" value="ECO:0007669"/>
    <property type="project" value="TreeGrafter"/>
</dbReference>
<dbReference type="GO" id="GO:0005172">
    <property type="term" value="F:vascular endothelial growth factor receptor binding"/>
    <property type="evidence" value="ECO:0007669"/>
    <property type="project" value="TreeGrafter"/>
</dbReference>
<feature type="domain" description="Platelet-derived growth factor (PDGF) family profile" evidence="5">
    <location>
        <begin position="34"/>
        <end position="95"/>
    </location>
</feature>
<dbReference type="GO" id="GO:0050930">
    <property type="term" value="P:induction of positive chemotaxis"/>
    <property type="evidence" value="ECO:0007669"/>
    <property type="project" value="TreeGrafter"/>
</dbReference>
<dbReference type="GO" id="GO:0048010">
    <property type="term" value="P:vascular endothelial growth factor receptor signaling pathway"/>
    <property type="evidence" value="ECO:0007669"/>
    <property type="project" value="TreeGrafter"/>
</dbReference>
<dbReference type="InterPro" id="IPR050507">
    <property type="entry name" value="PDGF/VEGF_growth_factor"/>
</dbReference>
<dbReference type="Proteomes" id="UP000001645">
    <property type="component" value="Chromosome 5"/>
</dbReference>
<dbReference type="InParanoid" id="A0A803YNJ5"/>